<dbReference type="PRINTS" id="PR00956">
    <property type="entry name" value="FLGMOTORFLIN"/>
</dbReference>
<dbReference type="PANTHER" id="PTHR43484">
    <property type="match status" value="1"/>
</dbReference>
<comment type="similarity">
    <text evidence="2">Belongs to the FliN/MopA/SpaO family.</text>
</comment>
<proteinExistence type="inferred from homology"/>
<dbReference type="InterPro" id="IPR051469">
    <property type="entry name" value="FliN/MopA/SpaO"/>
</dbReference>
<evidence type="ECO:0000256" key="2">
    <source>
        <dbReference type="ARBA" id="ARBA00009226"/>
    </source>
</evidence>
<name>A0A8J7RIL8_9BACT</name>
<evidence type="ECO:0000256" key="1">
    <source>
        <dbReference type="ARBA" id="ARBA00004413"/>
    </source>
</evidence>
<dbReference type="GO" id="GO:0005886">
    <property type="term" value="C:plasma membrane"/>
    <property type="evidence" value="ECO:0007669"/>
    <property type="project" value="UniProtKB-SubCell"/>
</dbReference>
<dbReference type="InterPro" id="IPR001172">
    <property type="entry name" value="FliN_T3SS_HrcQb"/>
</dbReference>
<feature type="region of interest" description="Disordered" evidence="8">
    <location>
        <begin position="169"/>
        <end position="264"/>
    </location>
</feature>
<evidence type="ECO:0000256" key="7">
    <source>
        <dbReference type="ARBA" id="ARBA00023136"/>
    </source>
</evidence>
<keyword evidence="11" id="KW-1185">Reference proteome</keyword>
<evidence type="ECO:0000259" key="9">
    <source>
        <dbReference type="Pfam" id="PF01052"/>
    </source>
</evidence>
<comment type="caution">
    <text evidence="10">The sequence shown here is derived from an EMBL/GenBank/DDBJ whole genome shotgun (WGS) entry which is preliminary data.</text>
</comment>
<dbReference type="InterPro" id="IPR036429">
    <property type="entry name" value="SpoA-like_sf"/>
</dbReference>
<feature type="compositionally biased region" description="Basic and acidic residues" evidence="8">
    <location>
        <begin position="209"/>
        <end position="237"/>
    </location>
</feature>
<dbReference type="GO" id="GO:0003774">
    <property type="term" value="F:cytoskeletal motor activity"/>
    <property type="evidence" value="ECO:0007669"/>
    <property type="project" value="InterPro"/>
</dbReference>
<dbReference type="InterPro" id="IPR001543">
    <property type="entry name" value="FliN-like_C"/>
</dbReference>
<dbReference type="Proteomes" id="UP000673975">
    <property type="component" value="Unassembled WGS sequence"/>
</dbReference>
<keyword evidence="10" id="KW-0282">Flagellum</keyword>
<keyword evidence="10" id="KW-0966">Cell projection</keyword>
<dbReference type="Gene3D" id="2.30.330.10">
    <property type="entry name" value="SpoA-like"/>
    <property type="match status" value="1"/>
</dbReference>
<evidence type="ECO:0000256" key="5">
    <source>
        <dbReference type="ARBA" id="ARBA00022500"/>
    </source>
</evidence>
<dbReference type="NCBIfam" id="TIGR02480">
    <property type="entry name" value="fliN"/>
    <property type="match status" value="1"/>
</dbReference>
<dbReference type="GO" id="GO:0006935">
    <property type="term" value="P:chemotaxis"/>
    <property type="evidence" value="ECO:0007669"/>
    <property type="project" value="UniProtKB-KW"/>
</dbReference>
<dbReference type="EMBL" id="JAFIDN010000003">
    <property type="protein sequence ID" value="MBP3191947.1"/>
    <property type="molecule type" value="Genomic_DNA"/>
</dbReference>
<dbReference type="RefSeq" id="WP_210510848.1">
    <property type="nucleotide sequence ID" value="NZ_JAFIDN010000003.1"/>
</dbReference>
<keyword evidence="6" id="KW-0283">Flagellar rotation</keyword>
<dbReference type="AlphaFoldDB" id="A0A8J7RIL8"/>
<evidence type="ECO:0000256" key="8">
    <source>
        <dbReference type="SAM" id="MobiDB-lite"/>
    </source>
</evidence>
<reference evidence="10" key="1">
    <citation type="submission" date="2021-02" db="EMBL/GenBank/DDBJ databases">
        <title>Natronogracilivirga saccharolytica gen. nov. sp. nov. a new anaerobic, haloalkiliphilic carbohydrate-fermenting bacterium from soda lake and proposing of Cyclonatronumiaceae fam. nov. in the phylum Balneolaeota.</title>
        <authorList>
            <person name="Zhilina T.N."/>
            <person name="Sorokin D.Y."/>
            <person name="Zavarzina D.G."/>
            <person name="Toshchakov S.V."/>
            <person name="Kublanov I.V."/>
        </authorList>
    </citation>
    <scope>NUCLEOTIDE SEQUENCE</scope>
    <source>
        <strain evidence="10">Z-1702</strain>
    </source>
</reference>
<keyword evidence="4" id="KW-1003">Cell membrane</keyword>
<keyword evidence="10" id="KW-0969">Cilium</keyword>
<organism evidence="10 11">
    <name type="scientific">Natronogracilivirga saccharolytica</name>
    <dbReference type="NCBI Taxonomy" id="2812953"/>
    <lineage>
        <taxon>Bacteria</taxon>
        <taxon>Pseudomonadati</taxon>
        <taxon>Balneolota</taxon>
        <taxon>Balneolia</taxon>
        <taxon>Balneolales</taxon>
        <taxon>Cyclonatronaceae</taxon>
        <taxon>Natronogracilivirga</taxon>
    </lineage>
</organism>
<keyword evidence="5" id="KW-0145">Chemotaxis</keyword>
<dbReference type="GO" id="GO:0009425">
    <property type="term" value="C:bacterial-type flagellum basal body"/>
    <property type="evidence" value="ECO:0007669"/>
    <property type="project" value="InterPro"/>
</dbReference>
<evidence type="ECO:0000256" key="3">
    <source>
        <dbReference type="ARBA" id="ARBA00021897"/>
    </source>
</evidence>
<gene>
    <name evidence="10" type="primary">fliN</name>
    <name evidence="10" type="ORF">NATSA_04635</name>
</gene>
<evidence type="ECO:0000313" key="10">
    <source>
        <dbReference type="EMBL" id="MBP3191947.1"/>
    </source>
</evidence>
<dbReference type="GO" id="GO:0071973">
    <property type="term" value="P:bacterial-type flagellum-dependent cell motility"/>
    <property type="evidence" value="ECO:0007669"/>
    <property type="project" value="InterPro"/>
</dbReference>
<dbReference type="InterPro" id="IPR012826">
    <property type="entry name" value="FliN"/>
</dbReference>
<sequence>MKLENIKSELEQHLPDVEKFLTSVLQEESKISIVSSENVDRDSFRKDLGKEDIFVFTRDEQLKTDILLILDQEWFGLLSSIMMGVEEKKNNEITRDLLKKFSGELITMLQKKLKVKEIALKVNEIEVLTARQVEKRFNHTEYFHTKMDVSGLADNDVRAEVMIGYPEQTESAQKEEASGKTEAGQTAESSGDAKKTPFKSGQETGKAADQQKKAGGKDFTEMDPDKMGDREQPGREVDESEVISGRRVEFDDFDNGGSSGNGHSHSMALLKDVEMEVSVQLGQIEMPLGKVLQLSKGSIIELDKLAGEPVDILVNGSKIAHGEVIVIDEHFGVRISNLITTRERIAGL</sequence>
<dbReference type="PANTHER" id="PTHR43484:SF1">
    <property type="entry name" value="FLAGELLAR MOTOR SWITCH PROTEIN FLIN"/>
    <property type="match status" value="1"/>
</dbReference>
<evidence type="ECO:0000256" key="6">
    <source>
        <dbReference type="ARBA" id="ARBA00022779"/>
    </source>
</evidence>
<dbReference type="SUPFAM" id="SSF101801">
    <property type="entry name" value="Surface presentation of antigens (SPOA)"/>
    <property type="match status" value="1"/>
</dbReference>
<protein>
    <recommendedName>
        <fullName evidence="3">Flagellar motor switch protein FliN</fullName>
    </recommendedName>
</protein>
<comment type="subcellular location">
    <subcellularLocation>
        <location evidence="1">Cell membrane</location>
        <topology evidence="1">Peripheral membrane protein</topology>
        <orientation evidence="1">Cytoplasmic side</orientation>
    </subcellularLocation>
</comment>
<evidence type="ECO:0000313" key="11">
    <source>
        <dbReference type="Proteomes" id="UP000673975"/>
    </source>
</evidence>
<keyword evidence="7" id="KW-0472">Membrane</keyword>
<evidence type="ECO:0000256" key="4">
    <source>
        <dbReference type="ARBA" id="ARBA00022475"/>
    </source>
</evidence>
<accession>A0A8J7RIL8</accession>
<feature type="domain" description="Flagellar motor switch protein FliN-like C-terminal" evidence="9">
    <location>
        <begin position="270"/>
        <end position="339"/>
    </location>
</feature>
<dbReference type="Pfam" id="PF01052">
    <property type="entry name" value="FliMN_C"/>
    <property type="match status" value="1"/>
</dbReference>